<dbReference type="EMBL" id="CM000140">
    <property type="protein sequence ID" value="EEE58154.1"/>
    <property type="molecule type" value="Genomic_DNA"/>
</dbReference>
<proteinExistence type="predicted"/>
<accession>B9FAA6</accession>
<dbReference type="Proteomes" id="UP000007752">
    <property type="component" value="Chromosome 3"/>
</dbReference>
<gene>
    <name evidence="2" type="ORF">OsJ_09071</name>
</gene>
<evidence type="ECO:0000313" key="2">
    <source>
        <dbReference type="EMBL" id="EEE58154.1"/>
    </source>
</evidence>
<feature type="region of interest" description="Disordered" evidence="1">
    <location>
        <begin position="25"/>
        <end position="63"/>
    </location>
</feature>
<protein>
    <submittedName>
        <fullName evidence="2">Uncharacterized protein</fullName>
    </submittedName>
</protein>
<feature type="compositionally biased region" description="Basic and acidic residues" evidence="1">
    <location>
        <begin position="30"/>
        <end position="63"/>
    </location>
</feature>
<organism evidence="2">
    <name type="scientific">Oryza sativa subsp. japonica</name>
    <name type="common">Rice</name>
    <dbReference type="NCBI Taxonomy" id="39947"/>
    <lineage>
        <taxon>Eukaryota</taxon>
        <taxon>Viridiplantae</taxon>
        <taxon>Streptophyta</taxon>
        <taxon>Embryophyta</taxon>
        <taxon>Tracheophyta</taxon>
        <taxon>Spermatophyta</taxon>
        <taxon>Magnoliopsida</taxon>
        <taxon>Liliopsida</taxon>
        <taxon>Poales</taxon>
        <taxon>Poaceae</taxon>
        <taxon>BOP clade</taxon>
        <taxon>Oryzoideae</taxon>
        <taxon>Oryzeae</taxon>
        <taxon>Oryzinae</taxon>
        <taxon>Oryza</taxon>
        <taxon>Oryza sativa</taxon>
    </lineage>
</organism>
<sequence>MAPAPCSGAITTMGGLSTDALSLSFSTVARPREEETEREKEEGRKRNRKEDSSRGVRKTSDRSRTEGFSLQRLWFFPERRCLGRELSARQWSLAEKLQSFAIFSTTAASKAVAVAAIMGEKGGATWGLWRTMAVRWCGLGGEVLRRCSRGGRGCSAHEPRDGESVNALAVVAASQRCGFSGVVALPGDRFQPLDDFLSENPFLSPIPLGRLYENIDPAKPYMLEDPIRRAVWSGSLAPYIANKVKMSLSHILTKENVGVHKDFGLVVFKDVPKKREGISDSSENYQHYSSFLTETIQRLHGSESLNALPVEMDIYLKDLTDPNVKEDDIVDHPIALPGRVFGDVSVEAYRLLCKQYPVVKNGKEISADRIIEAVGAKFKDALTVSLDSGLLPKFLPLKWQKLYPANKYPWIPKPQLIISQEEAGKIVIEIHRHGSVHSVEVGVDTIVTSNFPGFSGDKFTRMEVLALIRHIFPEYLNTIFKEFKMDNLYEDLQIRERNPIPSLYSAQGDGVYAEVIVKFIGF</sequence>
<name>B9FAA6_ORYSJ</name>
<dbReference type="AlphaFoldDB" id="B9FAA6"/>
<reference evidence="2" key="2">
    <citation type="submission" date="2008-12" db="EMBL/GenBank/DDBJ databases">
        <title>Improved gene annotation of the rice (Oryza sativa) genomes.</title>
        <authorList>
            <person name="Wang J."/>
            <person name="Li R."/>
            <person name="Fan W."/>
            <person name="Huang Q."/>
            <person name="Zhang J."/>
            <person name="Zhou Y."/>
            <person name="Hu Y."/>
            <person name="Zi S."/>
            <person name="Li J."/>
            <person name="Ni P."/>
            <person name="Zheng H."/>
            <person name="Zhang Y."/>
            <person name="Zhao M."/>
            <person name="Hao Q."/>
            <person name="McDermott J."/>
            <person name="Samudrala R."/>
            <person name="Kristiansen K."/>
            <person name="Wong G.K.-S."/>
        </authorList>
    </citation>
    <scope>NUCLEOTIDE SEQUENCE</scope>
</reference>
<evidence type="ECO:0000256" key="1">
    <source>
        <dbReference type="SAM" id="MobiDB-lite"/>
    </source>
</evidence>
<reference evidence="2" key="1">
    <citation type="journal article" date="2005" name="PLoS Biol.">
        <title>The genomes of Oryza sativa: a history of duplications.</title>
        <authorList>
            <person name="Yu J."/>
            <person name="Wang J."/>
            <person name="Lin W."/>
            <person name="Li S."/>
            <person name="Li H."/>
            <person name="Zhou J."/>
            <person name="Ni P."/>
            <person name="Dong W."/>
            <person name="Hu S."/>
            <person name="Zeng C."/>
            <person name="Zhang J."/>
            <person name="Zhang Y."/>
            <person name="Li R."/>
            <person name="Xu Z."/>
            <person name="Li S."/>
            <person name="Li X."/>
            <person name="Zheng H."/>
            <person name="Cong L."/>
            <person name="Lin L."/>
            <person name="Yin J."/>
            <person name="Geng J."/>
            <person name="Li G."/>
            <person name="Shi J."/>
            <person name="Liu J."/>
            <person name="Lv H."/>
            <person name="Li J."/>
            <person name="Wang J."/>
            <person name="Deng Y."/>
            <person name="Ran L."/>
            <person name="Shi X."/>
            <person name="Wang X."/>
            <person name="Wu Q."/>
            <person name="Li C."/>
            <person name="Ren X."/>
            <person name="Wang J."/>
            <person name="Wang X."/>
            <person name="Li D."/>
            <person name="Liu D."/>
            <person name="Zhang X."/>
            <person name="Ji Z."/>
            <person name="Zhao W."/>
            <person name="Sun Y."/>
            <person name="Zhang Z."/>
            <person name="Bao J."/>
            <person name="Han Y."/>
            <person name="Dong L."/>
            <person name="Ji J."/>
            <person name="Chen P."/>
            <person name="Wu S."/>
            <person name="Liu J."/>
            <person name="Xiao Y."/>
            <person name="Bu D."/>
            <person name="Tan J."/>
            <person name="Yang L."/>
            <person name="Ye C."/>
            <person name="Zhang J."/>
            <person name="Xu J."/>
            <person name="Zhou Y."/>
            <person name="Yu Y."/>
            <person name="Zhang B."/>
            <person name="Zhuang S."/>
            <person name="Wei H."/>
            <person name="Liu B."/>
            <person name="Lei M."/>
            <person name="Yu H."/>
            <person name="Li Y."/>
            <person name="Xu H."/>
            <person name="Wei S."/>
            <person name="He X."/>
            <person name="Fang L."/>
            <person name="Zhang Z."/>
            <person name="Zhang Y."/>
            <person name="Huang X."/>
            <person name="Su Z."/>
            <person name="Tong W."/>
            <person name="Li J."/>
            <person name="Tong Z."/>
            <person name="Li S."/>
            <person name="Ye J."/>
            <person name="Wang L."/>
            <person name="Fang L."/>
            <person name="Lei T."/>
            <person name="Chen C."/>
            <person name="Chen H."/>
            <person name="Xu Z."/>
            <person name="Li H."/>
            <person name="Huang H."/>
            <person name="Zhang F."/>
            <person name="Xu H."/>
            <person name="Li N."/>
            <person name="Zhao C."/>
            <person name="Li S."/>
            <person name="Dong L."/>
            <person name="Huang Y."/>
            <person name="Li L."/>
            <person name="Xi Y."/>
            <person name="Qi Q."/>
            <person name="Li W."/>
            <person name="Zhang B."/>
            <person name="Hu W."/>
            <person name="Zhang Y."/>
            <person name="Tian X."/>
            <person name="Jiao Y."/>
            <person name="Liang X."/>
            <person name="Jin J."/>
            <person name="Gao L."/>
            <person name="Zheng W."/>
            <person name="Hao B."/>
            <person name="Liu S."/>
            <person name="Wang W."/>
            <person name="Yuan L."/>
            <person name="Cao M."/>
            <person name="McDermott J."/>
            <person name="Samudrala R."/>
            <person name="Wang J."/>
            <person name="Wong G.K."/>
            <person name="Yang H."/>
        </authorList>
    </citation>
    <scope>NUCLEOTIDE SEQUENCE [LARGE SCALE GENOMIC DNA]</scope>
</reference>